<keyword evidence="2" id="KW-1185">Reference proteome</keyword>
<organism evidence="1 2">
    <name type="scientific">Domibacillus iocasae</name>
    <dbReference type="NCBI Taxonomy" id="1714016"/>
    <lineage>
        <taxon>Bacteria</taxon>
        <taxon>Bacillati</taxon>
        <taxon>Bacillota</taxon>
        <taxon>Bacilli</taxon>
        <taxon>Bacillales</taxon>
        <taxon>Bacillaceae</taxon>
        <taxon>Domibacillus</taxon>
    </lineage>
</organism>
<name>A0A1E7DRE3_9BACI</name>
<evidence type="ECO:0000313" key="2">
    <source>
        <dbReference type="Proteomes" id="UP000095658"/>
    </source>
</evidence>
<dbReference type="AlphaFoldDB" id="A0A1E7DRE3"/>
<gene>
    <name evidence="1" type="ORF">BA724_04410</name>
</gene>
<sequence>MNRSNVYQLLKNHYEKTGKVLNAVELLVELTVSYGKTDPAEVMAGRRMFDTYLSTPGRKTA</sequence>
<protein>
    <submittedName>
        <fullName evidence="1">Uncharacterized protein</fullName>
    </submittedName>
</protein>
<dbReference type="Proteomes" id="UP000095658">
    <property type="component" value="Unassembled WGS sequence"/>
</dbReference>
<comment type="caution">
    <text evidence="1">The sequence shown here is derived from an EMBL/GenBank/DDBJ whole genome shotgun (WGS) entry which is preliminary data.</text>
</comment>
<proteinExistence type="predicted"/>
<dbReference type="EMBL" id="MAMP01000020">
    <property type="protein sequence ID" value="OES45258.1"/>
    <property type="molecule type" value="Genomic_DNA"/>
</dbReference>
<dbReference type="OrthoDB" id="9864011at2"/>
<accession>A0A1E7DRE3</accession>
<reference evidence="1 2" key="1">
    <citation type="submission" date="2016-06" db="EMBL/GenBank/DDBJ databases">
        <title>Domibacillus iocasae genome sequencing.</title>
        <authorList>
            <person name="Verma A."/>
            <person name="Pal Y."/>
            <person name="Ojha A.K."/>
            <person name="Krishnamurthi S."/>
        </authorList>
    </citation>
    <scope>NUCLEOTIDE SEQUENCE [LARGE SCALE GENOMIC DNA]</scope>
    <source>
        <strain evidence="1 2">DSM 29979</strain>
    </source>
</reference>
<evidence type="ECO:0000313" key="1">
    <source>
        <dbReference type="EMBL" id="OES45258.1"/>
    </source>
</evidence>
<dbReference type="STRING" id="1714016.BA724_04410"/>
<dbReference type="RefSeq" id="WP_069938139.1">
    <property type="nucleotide sequence ID" value="NZ_MAMP01000020.1"/>
</dbReference>